<evidence type="ECO:0000313" key="6">
    <source>
        <dbReference type="Proteomes" id="UP000247696"/>
    </source>
</evidence>
<evidence type="ECO:0000313" key="5">
    <source>
        <dbReference type="EMBL" id="AWT27015.1"/>
    </source>
</evidence>
<dbReference type="PANTHER" id="PTHR11019">
    <property type="entry name" value="HTH-TYPE TRANSCRIPTIONAL REGULATOR NIMR"/>
    <property type="match status" value="1"/>
</dbReference>
<dbReference type="PROSITE" id="PS00041">
    <property type="entry name" value="HTH_ARAC_FAMILY_1"/>
    <property type="match status" value="1"/>
</dbReference>
<name>A0A2Z3YNQ6_9CORY</name>
<evidence type="ECO:0000256" key="3">
    <source>
        <dbReference type="ARBA" id="ARBA00023163"/>
    </source>
</evidence>
<accession>A0A2Z3YNQ6</accession>
<dbReference type="GO" id="GO:0003700">
    <property type="term" value="F:DNA-binding transcription factor activity"/>
    <property type="evidence" value="ECO:0007669"/>
    <property type="project" value="InterPro"/>
</dbReference>
<dbReference type="EMBL" id="CP024988">
    <property type="protein sequence ID" value="AWT27015.1"/>
    <property type="molecule type" value="Genomic_DNA"/>
</dbReference>
<dbReference type="PRINTS" id="PR00032">
    <property type="entry name" value="HTHARAC"/>
</dbReference>
<dbReference type="InterPro" id="IPR014710">
    <property type="entry name" value="RmlC-like_jellyroll"/>
</dbReference>
<keyword evidence="1" id="KW-0805">Transcription regulation</keyword>
<dbReference type="SMART" id="SM00342">
    <property type="entry name" value="HTH_ARAC"/>
    <property type="match status" value="2"/>
</dbReference>
<dbReference type="SUPFAM" id="SSF51182">
    <property type="entry name" value="RmlC-like cupins"/>
    <property type="match status" value="2"/>
</dbReference>
<dbReference type="InterPro" id="IPR020449">
    <property type="entry name" value="Tscrpt_reg_AraC-type_HTH"/>
</dbReference>
<dbReference type="AlphaFoldDB" id="A0A2Z3YNQ6"/>
<keyword evidence="3" id="KW-0804">Transcription</keyword>
<dbReference type="PANTHER" id="PTHR11019:SF199">
    <property type="entry name" value="HTH-TYPE TRANSCRIPTIONAL REGULATOR NIMR"/>
    <property type="match status" value="1"/>
</dbReference>
<dbReference type="InterPro" id="IPR003313">
    <property type="entry name" value="AraC-bd"/>
</dbReference>
<dbReference type="Proteomes" id="UP000247696">
    <property type="component" value="Chromosome"/>
</dbReference>
<dbReference type="InterPro" id="IPR011051">
    <property type="entry name" value="RmlC_Cupin_sf"/>
</dbReference>
<dbReference type="InterPro" id="IPR018060">
    <property type="entry name" value="HTH_AraC"/>
</dbReference>
<dbReference type="Pfam" id="PF02311">
    <property type="entry name" value="AraC_binding"/>
    <property type="match status" value="2"/>
</dbReference>
<reference evidence="6" key="1">
    <citation type="submission" date="2017-11" db="EMBL/GenBank/DDBJ databases">
        <title>Otitis media/interna in a cat caused by the recently described species Corynebacterium provencense.</title>
        <authorList>
            <person name="Kittl S."/>
            <person name="Brodard I."/>
            <person name="Rychener L."/>
            <person name="Jores J."/>
            <person name="Roosje P."/>
            <person name="Gobeli Brawand S."/>
        </authorList>
    </citation>
    <scope>NUCLEOTIDE SEQUENCE [LARGE SCALE GENOMIC DNA]</scope>
    <source>
        <strain evidence="6">17KM38</strain>
    </source>
</reference>
<dbReference type="STRING" id="1737425.GCA_900049755_01591"/>
<dbReference type="KEGG" id="cpre:Csp1_22650"/>
<dbReference type="SUPFAM" id="SSF46689">
    <property type="entry name" value="Homeodomain-like"/>
    <property type="match status" value="2"/>
</dbReference>
<dbReference type="InterPro" id="IPR009057">
    <property type="entry name" value="Homeodomain-like_sf"/>
</dbReference>
<keyword evidence="2" id="KW-0238">DNA-binding</keyword>
<keyword evidence="6" id="KW-1185">Reference proteome</keyword>
<dbReference type="Gene3D" id="2.60.120.10">
    <property type="entry name" value="Jelly Rolls"/>
    <property type="match status" value="2"/>
</dbReference>
<gene>
    <name evidence="5" type="primary">ripA_8</name>
    <name evidence="5" type="ORF">Csp1_22650</name>
</gene>
<dbReference type="Gene3D" id="1.10.10.60">
    <property type="entry name" value="Homeodomain-like"/>
    <property type="match status" value="3"/>
</dbReference>
<proteinExistence type="predicted"/>
<dbReference type="InterPro" id="IPR018062">
    <property type="entry name" value="HTH_AraC-typ_CS"/>
</dbReference>
<dbReference type="GO" id="GO:0043565">
    <property type="term" value="F:sequence-specific DNA binding"/>
    <property type="evidence" value="ECO:0007669"/>
    <property type="project" value="InterPro"/>
</dbReference>
<dbReference type="PROSITE" id="PS01124">
    <property type="entry name" value="HTH_ARAC_FAMILY_2"/>
    <property type="match status" value="2"/>
</dbReference>
<organism evidence="5 6">
    <name type="scientific">Corynebacterium provencense</name>
    <dbReference type="NCBI Taxonomy" id="1737425"/>
    <lineage>
        <taxon>Bacteria</taxon>
        <taxon>Bacillati</taxon>
        <taxon>Actinomycetota</taxon>
        <taxon>Actinomycetes</taxon>
        <taxon>Mycobacteriales</taxon>
        <taxon>Corynebacteriaceae</taxon>
        <taxon>Corynebacterium</taxon>
    </lineage>
</organism>
<dbReference type="Pfam" id="PF12833">
    <property type="entry name" value="HTH_18"/>
    <property type="match status" value="2"/>
</dbReference>
<protein>
    <submittedName>
        <fullName evidence="5">HTH-type transcriptional regulator RipA</fullName>
    </submittedName>
</protein>
<feature type="domain" description="HTH araC/xylS-type" evidence="4">
    <location>
        <begin position="381"/>
        <end position="479"/>
    </location>
</feature>
<evidence type="ECO:0000256" key="2">
    <source>
        <dbReference type="ARBA" id="ARBA00023125"/>
    </source>
</evidence>
<evidence type="ECO:0000259" key="4">
    <source>
        <dbReference type="PROSITE" id="PS01124"/>
    </source>
</evidence>
<sequence>MPACWLGTVTVHSDHHIFWVMRGTAKVLAGGEVHDLAAREALWIPPGVPVDQISTEPGSVAFTVLLPSRLFPDFPAGIVRRTLTGPLCDLLLYLHSRWVTPSWREAAVTPDIAVTLRRVFSGPGRPAVSFPVTPVSPPAVAVARQLVDDPADRRTLRELAAETDLSPRHLTRIFSTETGMSFGEWRVELKLAVAARMLADGTPAGRAAAAVGYTSPASFSRAFRARTGTTPGAFRSVSGGPVAARPDAVTVPEAPAATLLPLVNRVHVLVWMARGSARVRLRGREVTVARGQLMWFPAGVWHELTTSPGGVLLCLGTLPLEVPLTHDHAVPFSCPGIPEEDLLYRASVMNTLLRPYPWDPGEFTGELAALLPPVGHRDRSPSVAAILRDDAEGHQTLATWSRRLGPDTPELARLFRRDTGQSYREWKVDRRMTEARALLRDPGRSVEQVASAVGYRSAISFNRVFRAHHGMTPGQFRRDRLARSLFEAVE</sequence>
<evidence type="ECO:0000256" key="1">
    <source>
        <dbReference type="ARBA" id="ARBA00023015"/>
    </source>
</evidence>
<feature type="domain" description="HTH araC/xylS-type" evidence="4">
    <location>
        <begin position="140"/>
        <end position="237"/>
    </location>
</feature>